<dbReference type="SUPFAM" id="SSF53448">
    <property type="entry name" value="Nucleotide-diphospho-sugar transferases"/>
    <property type="match status" value="1"/>
</dbReference>
<reference evidence="6 8" key="1">
    <citation type="submission" date="2019-12" db="EMBL/GenBank/DDBJ databases">
        <title>Ruegeria JWLKs population differentiation of coral mucus and skeleton niches.</title>
        <authorList>
            <person name="Luo D."/>
        </authorList>
    </citation>
    <scope>NUCLEOTIDE SEQUENCE</scope>
    <source>
        <strain evidence="6">HKCCD6181</strain>
        <strain evidence="5 8">HKCCD6238</strain>
    </source>
</reference>
<evidence type="ECO:0000313" key="8">
    <source>
        <dbReference type="Proteomes" id="UP000599383"/>
    </source>
</evidence>
<evidence type="ECO:0000313" key="5">
    <source>
        <dbReference type="EMBL" id="NOD29882.1"/>
    </source>
</evidence>
<dbReference type="GO" id="GO:0016757">
    <property type="term" value="F:glycosyltransferase activity"/>
    <property type="evidence" value="ECO:0007669"/>
    <property type="project" value="TreeGrafter"/>
</dbReference>
<keyword evidence="3" id="KW-1133">Transmembrane helix</keyword>
<dbReference type="Proteomes" id="UP000599383">
    <property type="component" value="Unassembled WGS sequence"/>
</dbReference>
<dbReference type="EMBL" id="WVRA01000001">
    <property type="protein sequence ID" value="NOE17479.1"/>
    <property type="molecule type" value="Genomic_DNA"/>
</dbReference>
<evidence type="ECO:0000256" key="2">
    <source>
        <dbReference type="ARBA" id="ARBA00022692"/>
    </source>
</evidence>
<feature type="region of interest" description="Disordered" evidence="4">
    <location>
        <begin position="329"/>
        <end position="350"/>
    </location>
</feature>
<dbReference type="AlphaFoldDB" id="A0AA90YYI9"/>
<protein>
    <submittedName>
        <fullName evidence="6">Glycosyltransferase family 92 protein</fullName>
    </submittedName>
</protein>
<keyword evidence="3" id="KW-0472">Membrane</keyword>
<dbReference type="PANTHER" id="PTHR21461">
    <property type="entry name" value="GLYCOSYLTRANSFERASE FAMILY 92 PROTEIN"/>
    <property type="match status" value="1"/>
</dbReference>
<dbReference type="RefSeq" id="WP_171328777.1">
    <property type="nucleotide sequence ID" value="NZ_WVQY01000001.1"/>
</dbReference>
<keyword evidence="2" id="KW-0812">Transmembrane</keyword>
<evidence type="ECO:0000313" key="7">
    <source>
        <dbReference type="Proteomes" id="UP000597886"/>
    </source>
</evidence>
<evidence type="ECO:0000256" key="4">
    <source>
        <dbReference type="SAM" id="MobiDB-lite"/>
    </source>
</evidence>
<evidence type="ECO:0000313" key="6">
    <source>
        <dbReference type="EMBL" id="NOE17479.1"/>
    </source>
</evidence>
<dbReference type="EMBL" id="WVQY01000001">
    <property type="protein sequence ID" value="NOD29882.1"/>
    <property type="molecule type" value="Genomic_DNA"/>
</dbReference>
<dbReference type="Proteomes" id="UP000597886">
    <property type="component" value="Unassembled WGS sequence"/>
</dbReference>
<name>A0AA90YYI9_9RHOB</name>
<sequence length="350" mass="40321">MEKPEKVLITAMKNEGPYILEWVAHHKVLGFDRIIVYTNDCTDGTNQILRRLQDLGHVEFHRNRVGTGGIHRSALRQARRLPVVKDAKWIYVGDADEFLNIHVGNHRVDDLIEATPGVDVISIPWKIFSNSGRHVMRDTLVTRQFFDCELDFEQGGAGRRFVKSLFRQGDFYLRFGLHNPHPRPELQAGVFRSVPGGHATEPAPFGNHVSPPFGFEVAQINHYAVRSTQAYLAKRSRGRANHSSQTLGTEYWDRWNRGGAKDETILRYKDEVDAVLEEFRADDRLRRLHRRAFRWHKALINDLLKLPEYDELYQKLLEKPAVDFVAKDRGVRERMSSSAPSSTDENRTES</sequence>
<dbReference type="Pfam" id="PF13704">
    <property type="entry name" value="Glyco_tranf_2_4"/>
    <property type="match status" value="1"/>
</dbReference>
<gene>
    <name evidence="5" type="ORF">GS617_06335</name>
    <name evidence="6" type="ORF">GS634_04995</name>
</gene>
<comment type="caution">
    <text evidence="6">The sequence shown here is derived from an EMBL/GenBank/DDBJ whole genome shotgun (WGS) entry which is preliminary data.</text>
</comment>
<dbReference type="PANTHER" id="PTHR21461:SF69">
    <property type="entry name" value="GLYCOSYLTRANSFERASE FAMILY 92 PROTEIN"/>
    <property type="match status" value="1"/>
</dbReference>
<dbReference type="GO" id="GO:0005737">
    <property type="term" value="C:cytoplasm"/>
    <property type="evidence" value="ECO:0007669"/>
    <property type="project" value="TreeGrafter"/>
</dbReference>
<comment type="subcellular location">
    <subcellularLocation>
        <location evidence="1">Membrane</location>
        <topology evidence="1">Single-pass membrane protein</topology>
    </subcellularLocation>
</comment>
<dbReference type="InterPro" id="IPR029044">
    <property type="entry name" value="Nucleotide-diphossugar_trans"/>
</dbReference>
<evidence type="ECO:0000256" key="1">
    <source>
        <dbReference type="ARBA" id="ARBA00004167"/>
    </source>
</evidence>
<evidence type="ECO:0000256" key="3">
    <source>
        <dbReference type="ARBA" id="ARBA00022989"/>
    </source>
</evidence>
<proteinExistence type="predicted"/>
<accession>A0AA90YYI9</accession>
<keyword evidence="8" id="KW-1185">Reference proteome</keyword>
<dbReference type="GO" id="GO:0016020">
    <property type="term" value="C:membrane"/>
    <property type="evidence" value="ECO:0007669"/>
    <property type="project" value="UniProtKB-SubCell"/>
</dbReference>
<organism evidence="6 7">
    <name type="scientific">Ruegeria atlantica</name>
    <dbReference type="NCBI Taxonomy" id="81569"/>
    <lineage>
        <taxon>Bacteria</taxon>
        <taxon>Pseudomonadati</taxon>
        <taxon>Pseudomonadota</taxon>
        <taxon>Alphaproteobacteria</taxon>
        <taxon>Rhodobacterales</taxon>
        <taxon>Roseobacteraceae</taxon>
        <taxon>Ruegeria</taxon>
    </lineage>
</organism>